<dbReference type="EMBL" id="JBBNAF010000010">
    <property type="protein sequence ID" value="KAK9106963.1"/>
    <property type="molecule type" value="Genomic_DNA"/>
</dbReference>
<dbReference type="Proteomes" id="UP001420932">
    <property type="component" value="Unassembled WGS sequence"/>
</dbReference>
<comment type="caution">
    <text evidence="1">The sequence shown here is derived from an EMBL/GenBank/DDBJ whole genome shotgun (WGS) entry which is preliminary data.</text>
</comment>
<organism evidence="1 2">
    <name type="scientific">Stephania yunnanensis</name>
    <dbReference type="NCBI Taxonomy" id="152371"/>
    <lineage>
        <taxon>Eukaryota</taxon>
        <taxon>Viridiplantae</taxon>
        <taxon>Streptophyta</taxon>
        <taxon>Embryophyta</taxon>
        <taxon>Tracheophyta</taxon>
        <taxon>Spermatophyta</taxon>
        <taxon>Magnoliopsida</taxon>
        <taxon>Ranunculales</taxon>
        <taxon>Menispermaceae</taxon>
        <taxon>Menispermoideae</taxon>
        <taxon>Cissampelideae</taxon>
        <taxon>Stephania</taxon>
    </lineage>
</organism>
<reference evidence="1 2" key="1">
    <citation type="submission" date="2024-01" db="EMBL/GenBank/DDBJ databases">
        <title>Genome assemblies of Stephania.</title>
        <authorList>
            <person name="Yang L."/>
        </authorList>
    </citation>
    <scope>NUCLEOTIDE SEQUENCE [LARGE SCALE GENOMIC DNA]</scope>
    <source>
        <strain evidence="1">YNDBR</strain>
        <tissue evidence="1">Leaf</tissue>
    </source>
</reference>
<evidence type="ECO:0000313" key="1">
    <source>
        <dbReference type="EMBL" id="KAK9106963.1"/>
    </source>
</evidence>
<gene>
    <name evidence="1" type="ORF">Syun_022974</name>
</gene>
<protein>
    <submittedName>
        <fullName evidence="1">Uncharacterized protein</fullName>
    </submittedName>
</protein>
<keyword evidence="2" id="KW-1185">Reference proteome</keyword>
<sequence>MVPLSITSIVENPEIGNGYDDIVADHELLECNRRALDTALAWLHLPGGMAKMEAVEKMANDVVDYLTGRVLTLLPPPPPPPLRHQPRLLGIPSVTALPRQLPCSHPSHNVYTLGTKI</sequence>
<name>A0AAP0HZ36_9MAGN</name>
<dbReference type="AlphaFoldDB" id="A0AAP0HZ36"/>
<accession>A0AAP0HZ36</accession>
<evidence type="ECO:0000313" key="2">
    <source>
        <dbReference type="Proteomes" id="UP001420932"/>
    </source>
</evidence>
<proteinExistence type="predicted"/>